<comment type="caution">
    <text evidence="2">The sequence shown here is derived from an EMBL/GenBank/DDBJ whole genome shotgun (WGS) entry which is preliminary data.</text>
</comment>
<dbReference type="InterPro" id="IPR036397">
    <property type="entry name" value="RNaseH_sf"/>
</dbReference>
<dbReference type="AlphaFoldDB" id="A0AAV8VFT5"/>
<reference evidence="2 3" key="1">
    <citation type="journal article" date="2023" name="Insect Mol. Biol.">
        <title>Genome sequencing provides insights into the evolution of gene families encoding plant cell wall-degrading enzymes in longhorned beetles.</title>
        <authorList>
            <person name="Shin N.R."/>
            <person name="Okamura Y."/>
            <person name="Kirsch R."/>
            <person name="Pauchet Y."/>
        </authorList>
    </citation>
    <scope>NUCLEOTIDE SEQUENCE [LARGE SCALE GENOMIC DNA]</scope>
    <source>
        <strain evidence="2">EAD_L_NR</strain>
    </source>
</reference>
<dbReference type="SUPFAM" id="SSF53098">
    <property type="entry name" value="Ribonuclease H-like"/>
    <property type="match status" value="1"/>
</dbReference>
<accession>A0AAV8VFT5</accession>
<sequence>MSQPLSNWLSCYCMEAVNNKKGTYPVETKLDGSRPGGRKIFSKLSCLPLHAGLCRGGFPYPSTCGTYNNTKATTLARGSCKGDSSLKIIQINLQHCIAATSLISQQLAAKQVDIALIQEPDLVAIKVTIGRRCYVLCSAYLPFKSPNPPSRQLMELIEWCKSNNLPLIVGCIPTNSLAELGQRNKVRLVWLPGHSGVAGNEEADALARKGSSDIFTGPESAVGLPYNYLQGSIDNWTKEKW</sequence>
<feature type="domain" description="RNase H type-1" evidence="1">
    <location>
        <begin position="176"/>
        <end position="211"/>
    </location>
</feature>
<dbReference type="GO" id="GO:0003676">
    <property type="term" value="F:nucleic acid binding"/>
    <property type="evidence" value="ECO:0007669"/>
    <property type="project" value="InterPro"/>
</dbReference>
<dbReference type="SUPFAM" id="SSF56219">
    <property type="entry name" value="DNase I-like"/>
    <property type="match status" value="1"/>
</dbReference>
<dbReference type="InterPro" id="IPR002156">
    <property type="entry name" value="RNaseH_domain"/>
</dbReference>
<dbReference type="Gene3D" id="3.30.420.10">
    <property type="entry name" value="Ribonuclease H-like superfamily/Ribonuclease H"/>
    <property type="match status" value="1"/>
</dbReference>
<evidence type="ECO:0000259" key="1">
    <source>
        <dbReference type="Pfam" id="PF00075"/>
    </source>
</evidence>
<dbReference type="InterPro" id="IPR012337">
    <property type="entry name" value="RNaseH-like_sf"/>
</dbReference>
<evidence type="ECO:0000313" key="2">
    <source>
        <dbReference type="EMBL" id="KAJ8913023.1"/>
    </source>
</evidence>
<evidence type="ECO:0000313" key="3">
    <source>
        <dbReference type="Proteomes" id="UP001159042"/>
    </source>
</evidence>
<dbReference type="Pfam" id="PF00075">
    <property type="entry name" value="RNase_H"/>
    <property type="match status" value="1"/>
</dbReference>
<gene>
    <name evidence="2" type="ORF">NQ315_002038</name>
</gene>
<dbReference type="Proteomes" id="UP001159042">
    <property type="component" value="Unassembled WGS sequence"/>
</dbReference>
<dbReference type="EMBL" id="JANEYG010000104">
    <property type="protein sequence ID" value="KAJ8913023.1"/>
    <property type="molecule type" value="Genomic_DNA"/>
</dbReference>
<keyword evidence="3" id="KW-1185">Reference proteome</keyword>
<organism evidence="2 3">
    <name type="scientific">Exocentrus adspersus</name>
    <dbReference type="NCBI Taxonomy" id="1586481"/>
    <lineage>
        <taxon>Eukaryota</taxon>
        <taxon>Metazoa</taxon>
        <taxon>Ecdysozoa</taxon>
        <taxon>Arthropoda</taxon>
        <taxon>Hexapoda</taxon>
        <taxon>Insecta</taxon>
        <taxon>Pterygota</taxon>
        <taxon>Neoptera</taxon>
        <taxon>Endopterygota</taxon>
        <taxon>Coleoptera</taxon>
        <taxon>Polyphaga</taxon>
        <taxon>Cucujiformia</taxon>
        <taxon>Chrysomeloidea</taxon>
        <taxon>Cerambycidae</taxon>
        <taxon>Lamiinae</taxon>
        <taxon>Acanthocinini</taxon>
        <taxon>Exocentrus</taxon>
    </lineage>
</organism>
<name>A0AAV8VFT5_9CUCU</name>
<dbReference type="InterPro" id="IPR036691">
    <property type="entry name" value="Endo/exonu/phosph_ase_sf"/>
</dbReference>
<proteinExistence type="predicted"/>
<protein>
    <recommendedName>
        <fullName evidence="1">RNase H type-1 domain-containing protein</fullName>
    </recommendedName>
</protein>
<dbReference type="GO" id="GO:0004523">
    <property type="term" value="F:RNA-DNA hybrid ribonuclease activity"/>
    <property type="evidence" value="ECO:0007669"/>
    <property type="project" value="InterPro"/>
</dbReference>